<dbReference type="Pfam" id="PF00005">
    <property type="entry name" value="ABC_tran"/>
    <property type="match status" value="1"/>
</dbReference>
<dbReference type="GO" id="GO:0016887">
    <property type="term" value="F:ATP hydrolysis activity"/>
    <property type="evidence" value="ECO:0007669"/>
    <property type="project" value="InterPro"/>
</dbReference>
<keyword evidence="8" id="KW-0408">Iron</keyword>
<comment type="subcellular location">
    <subcellularLocation>
        <location evidence="1">Cell membrane</location>
        <topology evidence="1">Peripheral membrane protein</topology>
    </subcellularLocation>
</comment>
<dbReference type="InterPro" id="IPR051535">
    <property type="entry name" value="Siderophore_ABC-ATPase"/>
</dbReference>
<dbReference type="GO" id="GO:0006826">
    <property type="term" value="P:iron ion transport"/>
    <property type="evidence" value="ECO:0007669"/>
    <property type="project" value="UniProtKB-KW"/>
</dbReference>
<dbReference type="FunFam" id="3.40.50.300:FF:000134">
    <property type="entry name" value="Iron-enterobactin ABC transporter ATP-binding protein"/>
    <property type="match status" value="1"/>
</dbReference>
<keyword evidence="4" id="KW-1003">Cell membrane</keyword>
<keyword evidence="3" id="KW-0813">Transport</keyword>
<dbReference type="PANTHER" id="PTHR42771">
    <property type="entry name" value="IRON(3+)-HYDROXAMATE IMPORT ATP-BINDING PROTEIN FHUC"/>
    <property type="match status" value="1"/>
</dbReference>
<evidence type="ECO:0000256" key="2">
    <source>
        <dbReference type="ARBA" id="ARBA00005417"/>
    </source>
</evidence>
<feature type="domain" description="ABC transporter" evidence="11">
    <location>
        <begin position="2"/>
        <end position="235"/>
    </location>
</feature>
<dbReference type="SMART" id="SM00382">
    <property type="entry name" value="AAA"/>
    <property type="match status" value="1"/>
</dbReference>
<dbReference type="OrthoDB" id="6461291at2"/>
<gene>
    <name evidence="12" type="primary">fepC_1</name>
    <name evidence="12" type="ORF">IMCC3135_07380</name>
</gene>
<dbReference type="Gene3D" id="3.40.50.300">
    <property type="entry name" value="P-loop containing nucleotide triphosphate hydrolases"/>
    <property type="match status" value="1"/>
</dbReference>
<dbReference type="EMBL" id="CP018632">
    <property type="protein sequence ID" value="ASJ71582.1"/>
    <property type="molecule type" value="Genomic_DNA"/>
</dbReference>
<dbReference type="AlphaFoldDB" id="A0A2Z2NJL2"/>
<sequence length="250" mass="27797">MIKTRAIDLSLDKHQILRDISVELPPGKITALIGPNGAGKSSLLHTLSRLQKQDRGEVELAGRLLNDYAFDELARHLSVLRQHSSIGSRLRVRELVAFGRYPHNKGRGSKADDVIIEQALADFDLSSLSDRFLETLSGGQRQRALLAMNFAQATDMVLLDEPLNNLDIRHARQLMQLIRLHVDKGRTFALVLHDLNHAARHADYIVAMKNGEIFMAGDTAAVLNSEVLSALYETDIRMVTVEGSLLALTY</sequence>
<dbReference type="PROSITE" id="PS50893">
    <property type="entry name" value="ABC_TRANSPORTER_2"/>
    <property type="match status" value="1"/>
</dbReference>
<keyword evidence="10" id="KW-0472">Membrane</keyword>
<evidence type="ECO:0000256" key="5">
    <source>
        <dbReference type="ARBA" id="ARBA00022496"/>
    </source>
</evidence>
<evidence type="ECO:0000256" key="9">
    <source>
        <dbReference type="ARBA" id="ARBA00023065"/>
    </source>
</evidence>
<evidence type="ECO:0000256" key="8">
    <source>
        <dbReference type="ARBA" id="ARBA00023004"/>
    </source>
</evidence>
<keyword evidence="7 12" id="KW-0067">ATP-binding</keyword>
<organism evidence="12 13">
    <name type="scientific">Granulosicoccus antarcticus IMCC3135</name>
    <dbReference type="NCBI Taxonomy" id="1192854"/>
    <lineage>
        <taxon>Bacteria</taxon>
        <taxon>Pseudomonadati</taxon>
        <taxon>Pseudomonadota</taxon>
        <taxon>Gammaproteobacteria</taxon>
        <taxon>Chromatiales</taxon>
        <taxon>Granulosicoccaceae</taxon>
        <taxon>Granulosicoccus</taxon>
    </lineage>
</organism>
<reference evidence="12 13" key="1">
    <citation type="submission" date="2016-12" db="EMBL/GenBank/DDBJ databases">
        <authorList>
            <person name="Song W.-J."/>
            <person name="Kurnit D.M."/>
        </authorList>
    </citation>
    <scope>NUCLEOTIDE SEQUENCE [LARGE SCALE GENOMIC DNA]</scope>
    <source>
        <strain evidence="12 13">IMCC3135</strain>
    </source>
</reference>
<keyword evidence="9" id="KW-0406">Ion transport</keyword>
<evidence type="ECO:0000256" key="6">
    <source>
        <dbReference type="ARBA" id="ARBA00022741"/>
    </source>
</evidence>
<evidence type="ECO:0000256" key="4">
    <source>
        <dbReference type="ARBA" id="ARBA00022475"/>
    </source>
</evidence>
<comment type="similarity">
    <text evidence="2">Belongs to the ABC transporter superfamily.</text>
</comment>
<dbReference type="InterPro" id="IPR003439">
    <property type="entry name" value="ABC_transporter-like_ATP-bd"/>
</dbReference>
<dbReference type="KEGG" id="gai:IMCC3135_07380"/>
<evidence type="ECO:0000256" key="10">
    <source>
        <dbReference type="ARBA" id="ARBA00023136"/>
    </source>
</evidence>
<dbReference type="PANTHER" id="PTHR42771:SF3">
    <property type="entry name" value="PETROBACTIN IMPORT ATP-BINDING PROTEIN YCLP"/>
    <property type="match status" value="1"/>
</dbReference>
<dbReference type="InterPro" id="IPR027417">
    <property type="entry name" value="P-loop_NTPase"/>
</dbReference>
<evidence type="ECO:0000256" key="3">
    <source>
        <dbReference type="ARBA" id="ARBA00022448"/>
    </source>
</evidence>
<keyword evidence="6" id="KW-0547">Nucleotide-binding</keyword>
<evidence type="ECO:0000259" key="11">
    <source>
        <dbReference type="PROSITE" id="PS50893"/>
    </source>
</evidence>
<evidence type="ECO:0000313" key="12">
    <source>
        <dbReference type="EMBL" id="ASJ71582.1"/>
    </source>
</evidence>
<name>A0A2Z2NJL2_9GAMM</name>
<dbReference type="SUPFAM" id="SSF52540">
    <property type="entry name" value="P-loop containing nucleoside triphosphate hydrolases"/>
    <property type="match status" value="1"/>
</dbReference>
<accession>A0A2Z2NJL2</accession>
<dbReference type="CDD" id="cd03214">
    <property type="entry name" value="ABC_Iron-Siderophores_B12_Hemin"/>
    <property type="match status" value="1"/>
</dbReference>
<dbReference type="InterPro" id="IPR003593">
    <property type="entry name" value="AAA+_ATPase"/>
</dbReference>
<dbReference type="GO" id="GO:0005524">
    <property type="term" value="F:ATP binding"/>
    <property type="evidence" value="ECO:0007669"/>
    <property type="project" value="UniProtKB-KW"/>
</dbReference>
<dbReference type="PROSITE" id="PS00211">
    <property type="entry name" value="ABC_TRANSPORTER_1"/>
    <property type="match status" value="1"/>
</dbReference>
<dbReference type="RefSeq" id="WP_088917007.1">
    <property type="nucleotide sequence ID" value="NZ_CP018632.1"/>
</dbReference>
<keyword evidence="5" id="KW-0410">Iron transport</keyword>
<dbReference type="InterPro" id="IPR017871">
    <property type="entry name" value="ABC_transporter-like_CS"/>
</dbReference>
<protein>
    <submittedName>
        <fullName evidence="12">Ferric enterobactin transport ATP-binding protein FepC</fullName>
    </submittedName>
</protein>
<dbReference type="GO" id="GO:0005886">
    <property type="term" value="C:plasma membrane"/>
    <property type="evidence" value="ECO:0007669"/>
    <property type="project" value="UniProtKB-SubCell"/>
</dbReference>
<evidence type="ECO:0000256" key="7">
    <source>
        <dbReference type="ARBA" id="ARBA00022840"/>
    </source>
</evidence>
<evidence type="ECO:0000313" key="13">
    <source>
        <dbReference type="Proteomes" id="UP000250079"/>
    </source>
</evidence>
<dbReference type="Proteomes" id="UP000250079">
    <property type="component" value="Chromosome"/>
</dbReference>
<keyword evidence="13" id="KW-1185">Reference proteome</keyword>
<evidence type="ECO:0000256" key="1">
    <source>
        <dbReference type="ARBA" id="ARBA00004202"/>
    </source>
</evidence>
<proteinExistence type="inferred from homology"/>